<dbReference type="RefSeq" id="XP_043135345.1">
    <property type="nucleotide sequence ID" value="XM_043277469.1"/>
</dbReference>
<dbReference type="SUPFAM" id="SSF50129">
    <property type="entry name" value="GroES-like"/>
    <property type="match status" value="1"/>
</dbReference>
<dbReference type="KEGG" id="ache:ACHE_30810A"/>
<dbReference type="Pfam" id="PF08240">
    <property type="entry name" value="ADH_N"/>
    <property type="match status" value="1"/>
</dbReference>
<evidence type="ECO:0000256" key="2">
    <source>
        <dbReference type="ARBA" id="ARBA00022723"/>
    </source>
</evidence>
<dbReference type="Gene3D" id="3.90.180.10">
    <property type="entry name" value="Medium-chain alcohol dehydrogenases, catalytic domain"/>
    <property type="match status" value="1"/>
</dbReference>
<dbReference type="PANTHER" id="PTHR42940:SF1">
    <property type="entry name" value="ENOYL REDUCTASE (ER) DOMAIN-CONTAINING PROTEIN"/>
    <property type="match status" value="1"/>
</dbReference>
<evidence type="ECO:0000256" key="3">
    <source>
        <dbReference type="ARBA" id="ARBA00022833"/>
    </source>
</evidence>
<reference evidence="6" key="2">
    <citation type="submission" date="2021-02" db="EMBL/GenBank/DDBJ databases">
        <title>Aspergillus chevalieri M1 genome sequence.</title>
        <authorList>
            <person name="Kadooka C."/>
            <person name="Mori K."/>
            <person name="Futagami T."/>
        </authorList>
    </citation>
    <scope>NUCLEOTIDE SEQUENCE</scope>
    <source>
        <strain evidence="6">M1</strain>
    </source>
</reference>
<protein>
    <recommendedName>
        <fullName evidence="5">Alcohol dehydrogenase-like N-terminal domain-containing protein</fullName>
    </recommendedName>
</protein>
<sequence length="158" mass="16900">MYLHAPLPELCKAGVVSNHGADFKLTVDDVPVPKPGPGQLLIKLNVTGLCYSDIHYMLEDLPLPRMGDHGVRSPGHEGAGIVVAVGSDVVGWKVGDRAGVAPTWDTCTYQEYIVSPARYTSRIPDGVDDFSAGPIMCSGSTMSRAASGPFQFNRDTIR</sequence>
<evidence type="ECO:0000256" key="4">
    <source>
        <dbReference type="ARBA" id="ARBA00023002"/>
    </source>
</evidence>
<dbReference type="InterPro" id="IPR011032">
    <property type="entry name" value="GroES-like_sf"/>
</dbReference>
<dbReference type="AlphaFoldDB" id="A0A7R7ZLU6"/>
<dbReference type="InterPro" id="IPR002328">
    <property type="entry name" value="ADH_Zn_CS"/>
</dbReference>
<dbReference type="EMBL" id="AP024418">
    <property type="protein sequence ID" value="BCR86823.1"/>
    <property type="molecule type" value="Genomic_DNA"/>
</dbReference>
<keyword evidence="7" id="KW-1185">Reference proteome</keyword>
<dbReference type="GO" id="GO:0008270">
    <property type="term" value="F:zinc ion binding"/>
    <property type="evidence" value="ECO:0007669"/>
    <property type="project" value="InterPro"/>
</dbReference>
<keyword evidence="2" id="KW-0479">Metal-binding</keyword>
<evidence type="ECO:0000313" key="6">
    <source>
        <dbReference type="EMBL" id="BCR86823.1"/>
    </source>
</evidence>
<dbReference type="PROSITE" id="PS00059">
    <property type="entry name" value="ADH_ZINC"/>
    <property type="match status" value="1"/>
</dbReference>
<proteinExistence type="predicted"/>
<comment type="cofactor">
    <cofactor evidence="1">
        <name>Zn(2+)</name>
        <dbReference type="ChEBI" id="CHEBI:29105"/>
    </cofactor>
</comment>
<gene>
    <name evidence="6" type="ORF">ACHE_30810A</name>
</gene>
<evidence type="ECO:0000259" key="5">
    <source>
        <dbReference type="Pfam" id="PF08240"/>
    </source>
</evidence>
<dbReference type="InterPro" id="IPR013154">
    <property type="entry name" value="ADH-like_N"/>
</dbReference>
<keyword evidence="3" id="KW-0862">Zinc</keyword>
<evidence type="ECO:0000313" key="7">
    <source>
        <dbReference type="Proteomes" id="UP000637239"/>
    </source>
</evidence>
<dbReference type="Proteomes" id="UP000637239">
    <property type="component" value="Chromosome 3"/>
</dbReference>
<reference evidence="6" key="1">
    <citation type="submission" date="2021-01" db="EMBL/GenBank/DDBJ databases">
        <authorList>
            <consortium name="Aspergillus chevalieri M1 genome sequencing consortium"/>
            <person name="Kazuki M."/>
            <person name="Futagami T."/>
        </authorList>
    </citation>
    <scope>NUCLEOTIDE SEQUENCE</scope>
    <source>
        <strain evidence="6">M1</strain>
    </source>
</reference>
<name>A0A7R7ZLU6_ASPCH</name>
<dbReference type="GeneID" id="66981182"/>
<dbReference type="GO" id="GO:0004022">
    <property type="term" value="F:alcohol dehydrogenase (NAD+) activity"/>
    <property type="evidence" value="ECO:0007669"/>
    <property type="project" value="TreeGrafter"/>
</dbReference>
<organism evidence="6 7">
    <name type="scientific">Aspergillus chevalieri</name>
    <name type="common">Eurotium chevalieri</name>
    <dbReference type="NCBI Taxonomy" id="182096"/>
    <lineage>
        <taxon>Eukaryota</taxon>
        <taxon>Fungi</taxon>
        <taxon>Dikarya</taxon>
        <taxon>Ascomycota</taxon>
        <taxon>Pezizomycotina</taxon>
        <taxon>Eurotiomycetes</taxon>
        <taxon>Eurotiomycetidae</taxon>
        <taxon>Eurotiales</taxon>
        <taxon>Aspergillaceae</taxon>
        <taxon>Aspergillus</taxon>
        <taxon>Aspergillus subgen. Aspergillus</taxon>
    </lineage>
</organism>
<feature type="domain" description="Alcohol dehydrogenase-like N-terminal" evidence="5">
    <location>
        <begin position="36"/>
        <end position="124"/>
    </location>
</feature>
<accession>A0A7R7ZLU6</accession>
<dbReference type="GO" id="GO:0005737">
    <property type="term" value="C:cytoplasm"/>
    <property type="evidence" value="ECO:0007669"/>
    <property type="project" value="TreeGrafter"/>
</dbReference>
<evidence type="ECO:0000256" key="1">
    <source>
        <dbReference type="ARBA" id="ARBA00001947"/>
    </source>
</evidence>
<keyword evidence="4" id="KW-0560">Oxidoreductase</keyword>
<dbReference type="PANTHER" id="PTHR42940">
    <property type="entry name" value="ALCOHOL DEHYDROGENASE 1-RELATED"/>
    <property type="match status" value="1"/>
</dbReference>